<dbReference type="SUPFAM" id="SSF51306">
    <property type="entry name" value="LexA/Signal peptidase"/>
    <property type="match status" value="1"/>
</dbReference>
<dbReference type="CDD" id="cd06529">
    <property type="entry name" value="S24_LexA-like"/>
    <property type="match status" value="1"/>
</dbReference>
<dbReference type="InterPro" id="IPR015927">
    <property type="entry name" value="Peptidase_S24_S26A/B/C"/>
</dbReference>
<dbReference type="InterPro" id="IPR039418">
    <property type="entry name" value="LexA-like"/>
</dbReference>
<dbReference type="InterPro" id="IPR001387">
    <property type="entry name" value="Cro/C1-type_HTH"/>
</dbReference>
<proteinExistence type="predicted"/>
<evidence type="ECO:0000259" key="4">
    <source>
        <dbReference type="PROSITE" id="PS50943"/>
    </source>
</evidence>
<dbReference type="EMBL" id="CP029487">
    <property type="protein sequence ID" value="QCT70358.1"/>
    <property type="molecule type" value="Genomic_DNA"/>
</dbReference>
<sequence length="226" mass="26145">MDKKHTVDKQVFGQRLKYLMTNFNETTYSMSRKFNLSPPSISRYTRGEMAPKITTIREMAAYFDVSPLWLMGRPVSMYEREVLDDTRPFGPEVTLSVFGSIKYQLPVFSNEKTVHTLTLPSDQLAKWGPVFALEITDASMEPTLMKNDHVVVKLNTFLKSGDLTALHVGESDLKIRKVSFRKNQVILQPHNPAFEVEVYDLNKDNVQIIGSVVYQKRIYERFFECY</sequence>
<keyword evidence="6" id="KW-1185">Reference proteome</keyword>
<keyword evidence="1" id="KW-0805">Transcription regulation</keyword>
<dbReference type="PROSITE" id="PS50943">
    <property type="entry name" value="HTH_CROC1"/>
    <property type="match status" value="1"/>
</dbReference>
<organism evidence="5 6">
    <name type="scientific">Eubacterium maltosivorans</name>
    <dbReference type="NCBI Taxonomy" id="2041044"/>
    <lineage>
        <taxon>Bacteria</taxon>
        <taxon>Bacillati</taxon>
        <taxon>Bacillota</taxon>
        <taxon>Clostridia</taxon>
        <taxon>Eubacteriales</taxon>
        <taxon>Eubacteriaceae</taxon>
        <taxon>Eubacterium</taxon>
    </lineage>
</organism>
<dbReference type="Pfam" id="PF01381">
    <property type="entry name" value="HTH_3"/>
    <property type="match status" value="1"/>
</dbReference>
<evidence type="ECO:0000256" key="3">
    <source>
        <dbReference type="ARBA" id="ARBA00023163"/>
    </source>
</evidence>
<dbReference type="PANTHER" id="PTHR40661:SF1">
    <property type="entry name" value="HTH CRO_C1-TYPE DOMAIN-CONTAINING PROTEIN"/>
    <property type="match status" value="1"/>
</dbReference>
<dbReference type="Proteomes" id="UP000218387">
    <property type="component" value="Chromosome"/>
</dbReference>
<dbReference type="GO" id="GO:0003677">
    <property type="term" value="F:DNA binding"/>
    <property type="evidence" value="ECO:0007669"/>
    <property type="project" value="UniProtKB-KW"/>
</dbReference>
<evidence type="ECO:0000256" key="1">
    <source>
        <dbReference type="ARBA" id="ARBA00023015"/>
    </source>
</evidence>
<reference evidence="5 6" key="1">
    <citation type="submission" date="2018-05" db="EMBL/GenBank/DDBJ databases">
        <title>Genome comparison of Eubacterium sp.</title>
        <authorList>
            <person name="Feng Y."/>
            <person name="Sanchez-Andrea I."/>
            <person name="Stams A.J.M."/>
            <person name="De Vos W.M."/>
        </authorList>
    </citation>
    <scope>NUCLEOTIDE SEQUENCE [LARGE SCALE GENOMIC DNA]</scope>
    <source>
        <strain evidence="5 6">YI</strain>
    </source>
</reference>
<dbReference type="Gene3D" id="1.10.260.40">
    <property type="entry name" value="lambda repressor-like DNA-binding domains"/>
    <property type="match status" value="1"/>
</dbReference>
<dbReference type="AlphaFoldDB" id="A0A4P9C4L0"/>
<accession>A0A4P9C4L0</accession>
<dbReference type="SMART" id="SM00530">
    <property type="entry name" value="HTH_XRE"/>
    <property type="match status" value="1"/>
</dbReference>
<feature type="domain" description="HTH cro/C1-type" evidence="4">
    <location>
        <begin position="30"/>
        <end position="70"/>
    </location>
</feature>
<dbReference type="CDD" id="cd00093">
    <property type="entry name" value="HTH_XRE"/>
    <property type="match status" value="1"/>
</dbReference>
<evidence type="ECO:0000256" key="2">
    <source>
        <dbReference type="ARBA" id="ARBA00023125"/>
    </source>
</evidence>
<dbReference type="RefSeq" id="WP_058694647.1">
    <property type="nucleotide sequence ID" value="NZ_DBFBJY010000221.1"/>
</dbReference>
<name>A0A4P9C4L0_EUBML</name>
<dbReference type="SUPFAM" id="SSF47413">
    <property type="entry name" value="lambda repressor-like DNA-binding domains"/>
    <property type="match status" value="1"/>
</dbReference>
<protein>
    <submittedName>
        <fullName evidence="5">Helix-turn-helix domain-containing protein</fullName>
    </submittedName>
</protein>
<dbReference type="Pfam" id="PF00717">
    <property type="entry name" value="Peptidase_S24"/>
    <property type="match status" value="1"/>
</dbReference>
<evidence type="ECO:0000313" key="6">
    <source>
        <dbReference type="Proteomes" id="UP000218387"/>
    </source>
</evidence>
<dbReference type="InterPro" id="IPR010982">
    <property type="entry name" value="Lambda_DNA-bd_dom_sf"/>
</dbReference>
<evidence type="ECO:0000313" key="5">
    <source>
        <dbReference type="EMBL" id="QCT70358.1"/>
    </source>
</evidence>
<keyword evidence="3" id="KW-0804">Transcription</keyword>
<gene>
    <name evidence="5" type="ORF">CPZ25_003170</name>
</gene>
<dbReference type="Gene3D" id="2.10.109.10">
    <property type="entry name" value="Umud Fragment, subunit A"/>
    <property type="match status" value="1"/>
</dbReference>
<dbReference type="KEGG" id="emt:CPZ25_003170"/>
<dbReference type="PANTHER" id="PTHR40661">
    <property type="match status" value="1"/>
</dbReference>
<keyword evidence="2" id="KW-0238">DNA-binding</keyword>
<dbReference type="InterPro" id="IPR036286">
    <property type="entry name" value="LexA/Signal_pep-like_sf"/>
</dbReference>